<name>A0ACB7P2L6_9PEZI</name>
<gene>
    <name evidence="1" type="ORF">F5144DRAFT_272465</name>
</gene>
<proteinExistence type="predicted"/>
<organism evidence="1 2">
    <name type="scientific">Chaetomium tenue</name>
    <dbReference type="NCBI Taxonomy" id="1854479"/>
    <lineage>
        <taxon>Eukaryota</taxon>
        <taxon>Fungi</taxon>
        <taxon>Dikarya</taxon>
        <taxon>Ascomycota</taxon>
        <taxon>Pezizomycotina</taxon>
        <taxon>Sordariomycetes</taxon>
        <taxon>Sordariomycetidae</taxon>
        <taxon>Sordariales</taxon>
        <taxon>Chaetomiaceae</taxon>
        <taxon>Chaetomium</taxon>
    </lineage>
</organism>
<dbReference type="Proteomes" id="UP000724584">
    <property type="component" value="Unassembled WGS sequence"/>
</dbReference>
<evidence type="ECO:0000313" key="1">
    <source>
        <dbReference type="EMBL" id="KAH6627430.1"/>
    </source>
</evidence>
<reference evidence="1 2" key="1">
    <citation type="journal article" date="2021" name="Nat. Commun.">
        <title>Genetic determinants of endophytism in the Arabidopsis root mycobiome.</title>
        <authorList>
            <person name="Mesny F."/>
            <person name="Miyauchi S."/>
            <person name="Thiergart T."/>
            <person name="Pickel B."/>
            <person name="Atanasova L."/>
            <person name="Karlsson M."/>
            <person name="Huettel B."/>
            <person name="Barry K.W."/>
            <person name="Haridas S."/>
            <person name="Chen C."/>
            <person name="Bauer D."/>
            <person name="Andreopoulos W."/>
            <person name="Pangilinan J."/>
            <person name="LaButti K."/>
            <person name="Riley R."/>
            <person name="Lipzen A."/>
            <person name="Clum A."/>
            <person name="Drula E."/>
            <person name="Henrissat B."/>
            <person name="Kohler A."/>
            <person name="Grigoriev I.V."/>
            <person name="Martin F.M."/>
            <person name="Hacquard S."/>
        </authorList>
    </citation>
    <scope>NUCLEOTIDE SEQUENCE [LARGE SCALE GENOMIC DNA]</scope>
    <source>
        <strain evidence="1 2">MPI-SDFR-AT-0079</strain>
    </source>
</reference>
<accession>A0ACB7P2L6</accession>
<dbReference type="EMBL" id="JAGIZQ010000005">
    <property type="protein sequence ID" value="KAH6627430.1"/>
    <property type="molecule type" value="Genomic_DNA"/>
</dbReference>
<sequence>MDNRDHRPIDLEELLSDPLEPAPPHPASDFSSWPAESSPAPGGDEGMEADGSEMVLSDEDFDDEGQSEEDYDGRDEDEEEEEESDPGEELEDAFLADGGEDDLGRDGGFGSDFEFEFEPWAAGEDSEEEMSDHQLSPAARENRQQIVDLISGYHGRLEDEDEGLFVDQGPGFLPPLEEILSNVRRNHARALDLVTELHSEVRNLGYGRAPRNLRNLRENHRHHPYAVPQDPDVERVGMNEHRGGSHLRDELVEVEVRPARAVGRNRPSPQAPPEVIDLTGDPDSPEEPRANGPPRGSAANGFQGHMPGRNPRRRLSLNQRTPSLSRSDGSLLGNQADVIDLTLDDSPAPAPALPQLPIPLPRRNNPGNPHHRHHHNQHRRRQPARAQPIELDHEEGISARFAGLFRRDFLSFDLIQRLGFGRPHDVEVQVIGGGRPNMDNPLGGNIPNLDYRVNGNGAAPKPDHVPPPPAREGFTRDTGNDDNVIICPSCETELKYDPDAGIDDSSRPAKKIRTRKDHEEHHFWALKDCGHVYCRNCYENRGVRKPTSKTPMTRFRRDPDSARKNLCAVDGCPSEVNNKSNWVGLFL</sequence>
<keyword evidence="2" id="KW-1185">Reference proteome</keyword>
<protein>
    <submittedName>
        <fullName evidence="1">Uncharacterized protein</fullName>
    </submittedName>
</protein>
<evidence type="ECO:0000313" key="2">
    <source>
        <dbReference type="Proteomes" id="UP000724584"/>
    </source>
</evidence>
<comment type="caution">
    <text evidence="1">The sequence shown here is derived from an EMBL/GenBank/DDBJ whole genome shotgun (WGS) entry which is preliminary data.</text>
</comment>